<dbReference type="InterPro" id="IPR050129">
    <property type="entry name" value="Zn_alcohol_dh"/>
</dbReference>
<dbReference type="SMART" id="SM00829">
    <property type="entry name" value="PKS_ER"/>
    <property type="match status" value="1"/>
</dbReference>
<dbReference type="GO" id="GO:0016491">
    <property type="term" value="F:oxidoreductase activity"/>
    <property type="evidence" value="ECO:0007669"/>
    <property type="project" value="UniProtKB-KW"/>
</dbReference>
<dbReference type="CDD" id="cd08260">
    <property type="entry name" value="Zn_ADH6"/>
    <property type="match status" value="1"/>
</dbReference>
<organism evidence="5">
    <name type="scientific">marine metagenome</name>
    <dbReference type="NCBI Taxonomy" id="408172"/>
    <lineage>
        <taxon>unclassified sequences</taxon>
        <taxon>metagenomes</taxon>
        <taxon>ecological metagenomes</taxon>
    </lineage>
</organism>
<dbReference type="Gene3D" id="3.90.180.10">
    <property type="entry name" value="Medium-chain alcohol dehydrogenases, catalytic domain"/>
    <property type="match status" value="1"/>
</dbReference>
<reference evidence="5" key="1">
    <citation type="submission" date="2018-05" db="EMBL/GenBank/DDBJ databases">
        <authorList>
            <person name="Lanie J.A."/>
            <person name="Ng W.-L."/>
            <person name="Kazmierczak K.M."/>
            <person name="Andrzejewski T.M."/>
            <person name="Davidsen T.M."/>
            <person name="Wayne K.J."/>
            <person name="Tettelin H."/>
            <person name="Glass J.I."/>
            <person name="Rusch D."/>
            <person name="Podicherti R."/>
            <person name="Tsui H.-C.T."/>
            <person name="Winkler M.E."/>
        </authorList>
    </citation>
    <scope>NUCLEOTIDE SEQUENCE</scope>
</reference>
<gene>
    <name evidence="5" type="ORF">METZ01_LOCUS135634</name>
</gene>
<dbReference type="InterPro" id="IPR011032">
    <property type="entry name" value="GroES-like_sf"/>
</dbReference>
<dbReference type="EMBL" id="UINC01019537">
    <property type="protein sequence ID" value="SVA82780.1"/>
    <property type="molecule type" value="Genomic_DNA"/>
</dbReference>
<dbReference type="Pfam" id="PF00107">
    <property type="entry name" value="ADH_zinc_N"/>
    <property type="match status" value="1"/>
</dbReference>
<dbReference type="SUPFAM" id="SSF50129">
    <property type="entry name" value="GroES-like"/>
    <property type="match status" value="1"/>
</dbReference>
<sequence>MRAVLFKAFGERPLLHDVSDPHLTDDGVIIRVKANGICRSDWHGWMGHDPAITDLPHVLGHELAGVIESVGKDVSSWKKGDRVTVPFSGGCGHCTQCKDGFPNVCDNDFQPGFTAWGAFAELVAVQYAEWNLVRLPDDMAFVEAATLGCRFATAFRGVVDQGGVSEGNWVVVHGCGGVGLSAIMIASALGAKVVAVDITDAKLEVARAAGAQKSVNSTDTESPVEEIHEITGGGAHLSIDAVGNSRVSRNSINCLRKRGRHVQIGLTVGKDSVVGVPMDKVIARELEIVGSHGIQAFRYKDMLKWIREKKIDLKSLVSRTVSLEESIDVLVGMENFENLGVTVIDRF</sequence>
<evidence type="ECO:0000259" key="4">
    <source>
        <dbReference type="SMART" id="SM00829"/>
    </source>
</evidence>
<keyword evidence="2" id="KW-0862">Zinc</keyword>
<evidence type="ECO:0000256" key="3">
    <source>
        <dbReference type="ARBA" id="ARBA00023002"/>
    </source>
</evidence>
<dbReference type="PANTHER" id="PTHR43401:SF5">
    <property type="entry name" value="ALCOHOL DEHYDROGENASE-RELATED"/>
    <property type="match status" value="1"/>
</dbReference>
<proteinExistence type="predicted"/>
<dbReference type="AlphaFoldDB" id="A0A381Z0Q3"/>
<accession>A0A381Z0Q3</accession>
<name>A0A381Z0Q3_9ZZZZ</name>
<keyword evidence="1" id="KW-0479">Metal-binding</keyword>
<dbReference type="InterPro" id="IPR013149">
    <property type="entry name" value="ADH-like_C"/>
</dbReference>
<dbReference type="GO" id="GO:0008270">
    <property type="term" value="F:zinc ion binding"/>
    <property type="evidence" value="ECO:0007669"/>
    <property type="project" value="InterPro"/>
</dbReference>
<dbReference type="InterPro" id="IPR036291">
    <property type="entry name" value="NAD(P)-bd_dom_sf"/>
</dbReference>
<dbReference type="InterPro" id="IPR020843">
    <property type="entry name" value="ER"/>
</dbReference>
<dbReference type="PROSITE" id="PS00059">
    <property type="entry name" value="ADH_ZINC"/>
    <property type="match status" value="1"/>
</dbReference>
<feature type="domain" description="Enoyl reductase (ER)" evidence="4">
    <location>
        <begin position="10"/>
        <end position="344"/>
    </location>
</feature>
<protein>
    <recommendedName>
        <fullName evidence="4">Enoyl reductase (ER) domain-containing protein</fullName>
    </recommendedName>
</protein>
<evidence type="ECO:0000256" key="1">
    <source>
        <dbReference type="ARBA" id="ARBA00022723"/>
    </source>
</evidence>
<dbReference type="InterPro" id="IPR002328">
    <property type="entry name" value="ADH_Zn_CS"/>
</dbReference>
<dbReference type="Pfam" id="PF08240">
    <property type="entry name" value="ADH_N"/>
    <property type="match status" value="1"/>
</dbReference>
<dbReference type="PANTHER" id="PTHR43401">
    <property type="entry name" value="L-THREONINE 3-DEHYDROGENASE"/>
    <property type="match status" value="1"/>
</dbReference>
<keyword evidence="3" id="KW-0560">Oxidoreductase</keyword>
<evidence type="ECO:0000256" key="2">
    <source>
        <dbReference type="ARBA" id="ARBA00022833"/>
    </source>
</evidence>
<dbReference type="SUPFAM" id="SSF51735">
    <property type="entry name" value="NAD(P)-binding Rossmann-fold domains"/>
    <property type="match status" value="1"/>
</dbReference>
<evidence type="ECO:0000313" key="5">
    <source>
        <dbReference type="EMBL" id="SVA82780.1"/>
    </source>
</evidence>
<dbReference type="InterPro" id="IPR013154">
    <property type="entry name" value="ADH-like_N"/>
</dbReference>